<dbReference type="InterPro" id="IPR001597">
    <property type="entry name" value="ArAA_b-elim_lyase/Thr_aldolase"/>
</dbReference>
<dbReference type="InterPro" id="IPR015424">
    <property type="entry name" value="PyrdxlP-dep_Trfase"/>
</dbReference>
<keyword evidence="8" id="KW-1185">Reference proteome</keyword>
<evidence type="ECO:0000256" key="5">
    <source>
        <dbReference type="PIRSR" id="PIRSR017617-1"/>
    </source>
</evidence>
<dbReference type="RefSeq" id="WP_144545432.1">
    <property type="nucleotide sequence ID" value="NZ_CBCSDC010000066.1"/>
</dbReference>
<dbReference type="GO" id="GO:0006567">
    <property type="term" value="P:L-threonine catabolic process"/>
    <property type="evidence" value="ECO:0007669"/>
    <property type="project" value="TreeGrafter"/>
</dbReference>
<evidence type="ECO:0000259" key="6">
    <source>
        <dbReference type="Pfam" id="PF01212"/>
    </source>
</evidence>
<proteinExistence type="inferred from homology"/>
<dbReference type="Proteomes" id="UP000318667">
    <property type="component" value="Unassembled WGS sequence"/>
</dbReference>
<comment type="similarity">
    <text evidence="2">Belongs to the threonine aldolase family.</text>
</comment>
<dbReference type="SUPFAM" id="SSF53383">
    <property type="entry name" value="PLP-dependent transferases"/>
    <property type="match status" value="1"/>
</dbReference>
<dbReference type="PANTHER" id="PTHR48097:SF9">
    <property type="entry name" value="L-THREONINE ALDOLASE"/>
    <property type="match status" value="1"/>
</dbReference>
<evidence type="ECO:0000256" key="1">
    <source>
        <dbReference type="ARBA" id="ARBA00001933"/>
    </source>
</evidence>
<reference evidence="7 8" key="1">
    <citation type="journal article" date="2015" name="Stand. Genomic Sci.">
        <title>Genomic Encyclopedia of Bacterial and Archaeal Type Strains, Phase III: the genomes of soil and plant-associated and newly described type strains.</title>
        <authorList>
            <person name="Whitman W.B."/>
            <person name="Woyke T."/>
            <person name="Klenk H.P."/>
            <person name="Zhou Y."/>
            <person name="Lilburn T.G."/>
            <person name="Beck B.J."/>
            <person name="De Vos P."/>
            <person name="Vandamme P."/>
            <person name="Eisen J.A."/>
            <person name="Garrity G."/>
            <person name="Hugenholtz P."/>
            <person name="Kyrpides N.C."/>
        </authorList>
    </citation>
    <scope>NUCLEOTIDE SEQUENCE [LARGE SCALE GENOMIC DNA]</scope>
    <source>
        <strain evidence="7 8">CGMCC 1.10115</strain>
    </source>
</reference>
<dbReference type="EMBL" id="VLKI01000021">
    <property type="protein sequence ID" value="TWH80015.1"/>
    <property type="molecule type" value="Genomic_DNA"/>
</dbReference>
<feature type="modified residue" description="N6-(pyridoxal phosphate)lysine" evidence="5">
    <location>
        <position position="199"/>
    </location>
</feature>
<dbReference type="Pfam" id="PF01212">
    <property type="entry name" value="Beta_elim_lyase"/>
    <property type="match status" value="1"/>
</dbReference>
<evidence type="ECO:0000256" key="2">
    <source>
        <dbReference type="ARBA" id="ARBA00006966"/>
    </source>
</evidence>
<evidence type="ECO:0000256" key="3">
    <source>
        <dbReference type="ARBA" id="ARBA00022898"/>
    </source>
</evidence>
<dbReference type="Gene3D" id="3.40.640.10">
    <property type="entry name" value="Type I PLP-dependent aspartate aminotransferase-like (Major domain)"/>
    <property type="match status" value="1"/>
</dbReference>
<evidence type="ECO:0000256" key="4">
    <source>
        <dbReference type="ARBA" id="ARBA00023239"/>
    </source>
</evidence>
<dbReference type="AlphaFoldDB" id="A0A562JAN2"/>
<accession>A0A562JAN2</accession>
<feature type="domain" description="Aromatic amino acid beta-eliminating lyase/threonine aldolase" evidence="6">
    <location>
        <begin position="3"/>
        <end position="287"/>
    </location>
</feature>
<dbReference type="GO" id="GO:0006545">
    <property type="term" value="P:glycine biosynthetic process"/>
    <property type="evidence" value="ECO:0007669"/>
    <property type="project" value="TreeGrafter"/>
</dbReference>
<evidence type="ECO:0000313" key="8">
    <source>
        <dbReference type="Proteomes" id="UP000318667"/>
    </source>
</evidence>
<sequence>MIDLRSDTVTKPTEEMRKAAYEAEVGDDVYGEDPAINKLEETAAEILGKEAALFVTSGTQGNQIAILTHCRPGNEIILEAESHIFYYETGTASAFAGVQTRTIKGTRGAMDPAEVQYAIREEDQHYPESGLICLENTHNRAGGAAVPVENMKEIHKIAKGNNIPVHIDGARLFNAAAALNLPASELTQYCDTVQVCLSKGLGAPVGSILAGSREFIASARKWRKRLGGGLRQSGIIAAPGLVALTQMRERLAEDHENAQYLAEQLNQINGIHIINQVDTNIVVADVKDLNMNSSQFVEKIKSEGVLAGTFGSSSVRFVTHYDVSRNDIEKAIAAIQRAAN</sequence>
<dbReference type="GO" id="GO:0005829">
    <property type="term" value="C:cytosol"/>
    <property type="evidence" value="ECO:0007669"/>
    <property type="project" value="TreeGrafter"/>
</dbReference>
<dbReference type="Gene3D" id="3.90.1150.10">
    <property type="entry name" value="Aspartate Aminotransferase, domain 1"/>
    <property type="match status" value="1"/>
</dbReference>
<dbReference type="OrthoDB" id="9774495at2"/>
<dbReference type="NCBIfam" id="NF007825">
    <property type="entry name" value="PRK10534.1"/>
    <property type="match status" value="1"/>
</dbReference>
<gene>
    <name evidence="7" type="ORF">IQ19_04727</name>
</gene>
<comment type="caution">
    <text evidence="7">The sequence shown here is derived from an EMBL/GenBank/DDBJ whole genome shotgun (WGS) entry which is preliminary data.</text>
</comment>
<dbReference type="InterPro" id="IPR015421">
    <property type="entry name" value="PyrdxlP-dep_Trfase_major"/>
</dbReference>
<dbReference type="PIRSF" id="PIRSF017617">
    <property type="entry name" value="Thr_aldolase"/>
    <property type="match status" value="1"/>
</dbReference>
<dbReference type="CDD" id="cd06502">
    <property type="entry name" value="TA_like"/>
    <property type="match status" value="1"/>
</dbReference>
<dbReference type="FunFam" id="3.40.640.10:FF:000030">
    <property type="entry name" value="Low-specificity L-threonine aldolase"/>
    <property type="match status" value="1"/>
</dbReference>
<dbReference type="InterPro" id="IPR023603">
    <property type="entry name" value="Low_specificity_L-TA-like"/>
</dbReference>
<name>A0A562JAN2_9BACI</name>
<keyword evidence="4" id="KW-0456">Lyase</keyword>
<comment type="cofactor">
    <cofactor evidence="1">
        <name>pyridoxal 5'-phosphate</name>
        <dbReference type="ChEBI" id="CHEBI:597326"/>
    </cofactor>
</comment>
<dbReference type="PANTHER" id="PTHR48097">
    <property type="entry name" value="L-THREONINE ALDOLASE-RELATED"/>
    <property type="match status" value="1"/>
</dbReference>
<evidence type="ECO:0000313" key="7">
    <source>
        <dbReference type="EMBL" id="TWH80015.1"/>
    </source>
</evidence>
<dbReference type="FunFam" id="3.90.1150.10:FF:000041">
    <property type="entry name" value="Low-specificity L-threonine aldolase"/>
    <property type="match status" value="1"/>
</dbReference>
<protein>
    <submittedName>
        <fullName evidence="7">L-threonine aldolase</fullName>
    </submittedName>
</protein>
<organism evidence="7 8">
    <name type="scientific">Cytobacillus oceanisediminis</name>
    <dbReference type="NCBI Taxonomy" id="665099"/>
    <lineage>
        <taxon>Bacteria</taxon>
        <taxon>Bacillati</taxon>
        <taxon>Bacillota</taxon>
        <taxon>Bacilli</taxon>
        <taxon>Bacillales</taxon>
        <taxon>Bacillaceae</taxon>
        <taxon>Cytobacillus</taxon>
    </lineage>
</organism>
<keyword evidence="3" id="KW-0663">Pyridoxal phosphate</keyword>
<dbReference type="NCBIfam" id="NF041359">
    <property type="entry name" value="GntG_guanitoxin"/>
    <property type="match status" value="1"/>
</dbReference>
<dbReference type="GO" id="GO:0008732">
    <property type="term" value="F:L-allo-threonine aldolase activity"/>
    <property type="evidence" value="ECO:0007669"/>
    <property type="project" value="TreeGrafter"/>
</dbReference>
<dbReference type="InterPro" id="IPR015422">
    <property type="entry name" value="PyrdxlP-dep_Trfase_small"/>
</dbReference>
<dbReference type="GeneID" id="65405806"/>